<dbReference type="GO" id="GO:0006637">
    <property type="term" value="P:acyl-CoA metabolic process"/>
    <property type="evidence" value="ECO:0007669"/>
    <property type="project" value="TreeGrafter"/>
</dbReference>
<dbReference type="InterPro" id="IPR029058">
    <property type="entry name" value="AB_hydrolase_fold"/>
</dbReference>
<evidence type="ECO:0000256" key="1">
    <source>
        <dbReference type="SAM" id="SignalP"/>
    </source>
</evidence>
<feature type="signal peptide" evidence="1">
    <location>
        <begin position="1"/>
        <end position="27"/>
    </location>
</feature>
<name>A0A6L9XZL6_9MICO</name>
<feature type="chain" id="PRO_5039598621" description="Acyl-CoA thioester hydrolase/bile acid-CoA amino acid N-acetyltransferase domain-containing protein" evidence="1">
    <location>
        <begin position="28"/>
        <end position="436"/>
    </location>
</feature>
<dbReference type="AlphaFoldDB" id="A0A6L9XZL6"/>
<dbReference type="EMBL" id="JAAGWY010000003">
    <property type="protein sequence ID" value="NEN06879.1"/>
    <property type="molecule type" value="Genomic_DNA"/>
</dbReference>
<dbReference type="Gene3D" id="3.40.50.1820">
    <property type="entry name" value="alpha/beta hydrolase"/>
    <property type="match status" value="1"/>
</dbReference>
<dbReference type="PANTHER" id="PTHR10824">
    <property type="entry name" value="ACYL-COENZYME A THIOESTERASE-RELATED"/>
    <property type="match status" value="1"/>
</dbReference>
<dbReference type="PROSITE" id="PS51257">
    <property type="entry name" value="PROKAR_LIPOPROTEIN"/>
    <property type="match status" value="1"/>
</dbReference>
<sequence length="436" mass="45016">MTRRHDRPLYATAAVAFAVVFATTVSGCTADAGTPGTRFVIGQLNASATDPVTMSIVGLQPGLDVTVEATVTAAGEQWSSRVVYPVSPSGSVDLAVARPSMAPYPEADASGLLWSLEGPSQSQPQLERTWADGDRDIVLAASEGGHVVATATIHRPGLAGFATVMPAFAGDVVQGAKGKPMGGTAYDLRLGTFYRPVTLVEGRKPAVMLIDGDDGGASAPFIAGQLARDGFPTFVLPAFGPEGQIPGSSALSVEAFDAGLAWLREQPNIDPQRIFTFGSWRASALALWLAANEPQRVYGTIAVSGATALLCTSASGTAIITHDGVGVPCEDPSRTIADMALIRLDRIPGPVLLACGEFDEVLGNACSWLGAGVSIRGARPGDEFIRAPGAGHAIAVPPMLPVGLAELDPATAQATEQARVAFWSGVELMLQAASRS</sequence>
<comment type="caution">
    <text evidence="3">The sequence shown here is derived from an EMBL/GenBank/DDBJ whole genome shotgun (WGS) entry which is preliminary data.</text>
</comment>
<gene>
    <name evidence="3" type="ORF">G3T36_13515</name>
</gene>
<protein>
    <recommendedName>
        <fullName evidence="2">Acyl-CoA thioester hydrolase/bile acid-CoA amino acid N-acetyltransferase domain-containing protein</fullName>
    </recommendedName>
</protein>
<dbReference type="GO" id="GO:0006631">
    <property type="term" value="P:fatty acid metabolic process"/>
    <property type="evidence" value="ECO:0007669"/>
    <property type="project" value="TreeGrafter"/>
</dbReference>
<dbReference type="Gene3D" id="2.60.40.2240">
    <property type="entry name" value="Acyl-CoA thioester hydrolase/BAAT N-terminal domain"/>
    <property type="match status" value="1"/>
</dbReference>
<dbReference type="Pfam" id="PF04775">
    <property type="entry name" value="Bile_Hydr_Trans"/>
    <property type="match status" value="1"/>
</dbReference>
<proteinExistence type="predicted"/>
<dbReference type="Proteomes" id="UP000474967">
    <property type="component" value="Unassembled WGS sequence"/>
</dbReference>
<dbReference type="GO" id="GO:0047617">
    <property type="term" value="F:fatty acyl-CoA hydrolase activity"/>
    <property type="evidence" value="ECO:0007669"/>
    <property type="project" value="TreeGrafter"/>
</dbReference>
<keyword evidence="1" id="KW-0732">Signal</keyword>
<dbReference type="RefSeq" id="WP_163290355.1">
    <property type="nucleotide sequence ID" value="NZ_JAAGWY010000003.1"/>
</dbReference>
<reference evidence="3 4" key="1">
    <citation type="journal article" date="2014" name="J. Microbiol.">
        <title>Diaminobutyricibacter tongyongensis gen. nov., sp. nov. and Homoserinibacter gongjuensis gen. nov., sp. nov. belong to the family Microbacteriaceae.</title>
        <authorList>
            <person name="Kim S.J."/>
            <person name="Ahn J.H."/>
            <person name="Weon H.Y."/>
            <person name="Hamada M."/>
            <person name="Suzuki K."/>
            <person name="Kwon S.W."/>
        </authorList>
    </citation>
    <scope>NUCLEOTIDE SEQUENCE [LARGE SCALE GENOMIC DNA]</scope>
    <source>
        <strain evidence="3 4">NBRC 108724</strain>
    </source>
</reference>
<dbReference type="InterPro" id="IPR006862">
    <property type="entry name" value="Thio_Ohase/aa_AcTrfase"/>
</dbReference>
<feature type="domain" description="Acyl-CoA thioester hydrolase/bile acid-CoA amino acid N-acetyltransferase" evidence="2">
    <location>
        <begin position="50"/>
        <end position="154"/>
    </location>
</feature>
<organism evidence="3 4">
    <name type="scientific">Leifsonia tongyongensis</name>
    <dbReference type="NCBI Taxonomy" id="1268043"/>
    <lineage>
        <taxon>Bacteria</taxon>
        <taxon>Bacillati</taxon>
        <taxon>Actinomycetota</taxon>
        <taxon>Actinomycetes</taxon>
        <taxon>Micrococcales</taxon>
        <taxon>Microbacteriaceae</taxon>
        <taxon>Leifsonia</taxon>
    </lineage>
</organism>
<evidence type="ECO:0000313" key="3">
    <source>
        <dbReference type="EMBL" id="NEN06879.1"/>
    </source>
</evidence>
<evidence type="ECO:0000313" key="4">
    <source>
        <dbReference type="Proteomes" id="UP000474967"/>
    </source>
</evidence>
<accession>A0A6L9XZL6</accession>
<keyword evidence="4" id="KW-1185">Reference proteome</keyword>
<evidence type="ECO:0000259" key="2">
    <source>
        <dbReference type="Pfam" id="PF04775"/>
    </source>
</evidence>
<dbReference type="PANTHER" id="PTHR10824:SF4">
    <property type="entry name" value="ACYL-COENZYME A THIOESTERASE 1-LIKE"/>
    <property type="match status" value="1"/>
</dbReference>
<dbReference type="SUPFAM" id="SSF53474">
    <property type="entry name" value="alpha/beta-Hydrolases"/>
    <property type="match status" value="1"/>
</dbReference>
<dbReference type="InterPro" id="IPR042490">
    <property type="entry name" value="Thio_Ohase/BAAT_N"/>
</dbReference>